<keyword evidence="4 6" id="KW-0472">Membrane</keyword>
<feature type="transmembrane region" description="Helical" evidence="6">
    <location>
        <begin position="189"/>
        <end position="208"/>
    </location>
</feature>
<feature type="region of interest" description="Disordered" evidence="5">
    <location>
        <begin position="1"/>
        <end position="30"/>
    </location>
</feature>
<dbReference type="RefSeq" id="WP_023432546.1">
    <property type="nucleotide sequence ID" value="NZ_AWXZ01000031.1"/>
</dbReference>
<dbReference type="eggNOG" id="COG2116">
    <property type="taxonomic scope" value="Bacteria"/>
</dbReference>
<feature type="transmembrane region" description="Helical" evidence="6">
    <location>
        <begin position="93"/>
        <end position="110"/>
    </location>
</feature>
<evidence type="ECO:0000256" key="5">
    <source>
        <dbReference type="SAM" id="MobiDB-lite"/>
    </source>
</evidence>
<dbReference type="InterPro" id="IPR023271">
    <property type="entry name" value="Aquaporin-like"/>
</dbReference>
<dbReference type="GO" id="GO:0005886">
    <property type="term" value="C:plasma membrane"/>
    <property type="evidence" value="ECO:0007669"/>
    <property type="project" value="TreeGrafter"/>
</dbReference>
<keyword evidence="2 6" id="KW-0812">Transmembrane</keyword>
<feature type="transmembrane region" description="Helical" evidence="6">
    <location>
        <begin position="138"/>
        <end position="159"/>
    </location>
</feature>
<feature type="transmembrane region" description="Helical" evidence="6">
    <location>
        <begin position="215"/>
        <end position="238"/>
    </location>
</feature>
<keyword evidence="8" id="KW-1185">Reference proteome</keyword>
<evidence type="ECO:0000256" key="4">
    <source>
        <dbReference type="ARBA" id="ARBA00023136"/>
    </source>
</evidence>
<evidence type="ECO:0000313" key="7">
    <source>
        <dbReference type="EMBL" id="ESR24583.1"/>
    </source>
</evidence>
<feature type="transmembrane region" description="Helical" evidence="6">
    <location>
        <begin position="61"/>
        <end position="81"/>
    </location>
</feature>
<accession>V4TEF1</accession>
<dbReference type="PANTHER" id="PTHR30520:SF2">
    <property type="entry name" value="INNER MEMBRANE PROTEIN YFDC"/>
    <property type="match status" value="1"/>
</dbReference>
<reference evidence="7 8" key="1">
    <citation type="journal article" date="2014" name="Genome Announc.">
        <title>Draft Genome Sequence of Lutibaculum baratangense Strain AMV1T, Isolated from a Mud Volcano in Andamans, India.</title>
        <authorList>
            <person name="Singh A."/>
            <person name="Sreenivas A."/>
            <person name="Sathyanarayana Reddy G."/>
            <person name="Pinnaka A.K."/>
            <person name="Shivaji S."/>
        </authorList>
    </citation>
    <scope>NUCLEOTIDE SEQUENCE [LARGE SCALE GENOMIC DNA]</scope>
    <source>
        <strain evidence="7 8">AMV1</strain>
    </source>
</reference>
<evidence type="ECO:0000256" key="1">
    <source>
        <dbReference type="ARBA" id="ARBA00004141"/>
    </source>
</evidence>
<dbReference type="Gene3D" id="1.20.1080.10">
    <property type="entry name" value="Glycerol uptake facilitator protein"/>
    <property type="match status" value="1"/>
</dbReference>
<name>V4TEF1_9HYPH</name>
<evidence type="ECO:0000256" key="3">
    <source>
        <dbReference type="ARBA" id="ARBA00022989"/>
    </source>
</evidence>
<comment type="subcellular location">
    <subcellularLocation>
        <location evidence="1">Membrane</location>
        <topology evidence="1">Multi-pass membrane protein</topology>
    </subcellularLocation>
</comment>
<dbReference type="AlphaFoldDB" id="V4TEF1"/>
<evidence type="ECO:0000256" key="6">
    <source>
        <dbReference type="SAM" id="Phobius"/>
    </source>
</evidence>
<evidence type="ECO:0008006" key="9">
    <source>
        <dbReference type="Google" id="ProtNLM"/>
    </source>
</evidence>
<dbReference type="EMBL" id="AWXZ01000031">
    <property type="protein sequence ID" value="ESR24583.1"/>
    <property type="molecule type" value="Genomic_DNA"/>
</dbReference>
<dbReference type="InterPro" id="IPR000292">
    <property type="entry name" value="For/NO2_transpt"/>
</dbReference>
<feature type="transmembrane region" description="Helical" evidence="6">
    <location>
        <begin position="250"/>
        <end position="277"/>
    </location>
</feature>
<dbReference type="Pfam" id="PF01226">
    <property type="entry name" value="Form_Nir_trans"/>
    <property type="match status" value="1"/>
</dbReference>
<protein>
    <recommendedName>
        <fullName evidence="9">Transport</fullName>
    </recommendedName>
</protein>
<dbReference type="PANTHER" id="PTHR30520">
    <property type="entry name" value="FORMATE TRANSPORTER-RELATED"/>
    <property type="match status" value="1"/>
</dbReference>
<dbReference type="GO" id="GO:0015499">
    <property type="term" value="F:formate transmembrane transporter activity"/>
    <property type="evidence" value="ECO:0007669"/>
    <property type="project" value="TreeGrafter"/>
</dbReference>
<dbReference type="PATRIC" id="fig|631454.5.peg.2386"/>
<sequence>MAGQDFSRNDDGPASDAGTNTNITRTEAKEVRHRQRLRAPVIYEIIRRGGREELGRPAKSLFFSGAAAGVSLSFSVLAQALLRSHLPDADWRPLIECLGYSVGFLIVVLGRQQLFTENTITAILPLVRARTRERFLGVGRLWSIVLLANLVGTFAAALFNSVPHVLDEATFGHMMDISRHAMDKGWMEMLLKGVTAGFLVAAMVWLLAAVGSSEFLVIVTITYIIALGEFTHVIAGSFEAFLLVVQGEMGVFAMVFGFLIPALIGNIIGGTALFTVISYGQVAEEI</sequence>
<evidence type="ECO:0000256" key="2">
    <source>
        <dbReference type="ARBA" id="ARBA00022692"/>
    </source>
</evidence>
<organism evidence="7 8">
    <name type="scientific">Lutibaculum baratangense AMV1</name>
    <dbReference type="NCBI Taxonomy" id="631454"/>
    <lineage>
        <taxon>Bacteria</taxon>
        <taxon>Pseudomonadati</taxon>
        <taxon>Pseudomonadota</taxon>
        <taxon>Alphaproteobacteria</taxon>
        <taxon>Hyphomicrobiales</taxon>
        <taxon>Tepidamorphaceae</taxon>
        <taxon>Lutibaculum</taxon>
    </lineage>
</organism>
<evidence type="ECO:0000313" key="8">
    <source>
        <dbReference type="Proteomes" id="UP000017819"/>
    </source>
</evidence>
<comment type="caution">
    <text evidence="7">The sequence shown here is derived from an EMBL/GenBank/DDBJ whole genome shotgun (WGS) entry which is preliminary data.</text>
</comment>
<proteinExistence type="predicted"/>
<keyword evidence="3 6" id="KW-1133">Transmembrane helix</keyword>
<dbReference type="Proteomes" id="UP000017819">
    <property type="component" value="Unassembled WGS sequence"/>
</dbReference>
<dbReference type="STRING" id="631454.N177_2417"/>
<gene>
    <name evidence="7" type="ORF">N177_2417</name>
</gene>